<evidence type="ECO:0000313" key="2">
    <source>
        <dbReference type="EMBL" id="VDL65168.1"/>
    </source>
</evidence>
<dbReference type="WBParaSite" id="HDID_0001123501-mRNA-1">
    <property type="protein sequence ID" value="HDID_0001123501-mRNA-1"/>
    <property type="gene ID" value="HDID_0001123501"/>
</dbReference>
<accession>A0A0R3SZN9</accession>
<evidence type="ECO:0000256" key="1">
    <source>
        <dbReference type="SAM" id="MobiDB-lite"/>
    </source>
</evidence>
<evidence type="ECO:0000313" key="4">
    <source>
        <dbReference type="WBParaSite" id="HDID_0001123501-mRNA-1"/>
    </source>
</evidence>
<organism evidence="4">
    <name type="scientific">Hymenolepis diminuta</name>
    <name type="common">Rat tapeworm</name>
    <dbReference type="NCBI Taxonomy" id="6216"/>
    <lineage>
        <taxon>Eukaryota</taxon>
        <taxon>Metazoa</taxon>
        <taxon>Spiralia</taxon>
        <taxon>Lophotrochozoa</taxon>
        <taxon>Platyhelminthes</taxon>
        <taxon>Cestoda</taxon>
        <taxon>Eucestoda</taxon>
        <taxon>Cyclophyllidea</taxon>
        <taxon>Hymenolepididae</taxon>
        <taxon>Hymenolepis</taxon>
    </lineage>
</organism>
<reference evidence="4" key="1">
    <citation type="submission" date="2017-02" db="UniProtKB">
        <authorList>
            <consortium name="WormBaseParasite"/>
        </authorList>
    </citation>
    <scope>IDENTIFICATION</scope>
</reference>
<proteinExistence type="predicted"/>
<evidence type="ECO:0000313" key="3">
    <source>
        <dbReference type="Proteomes" id="UP000274504"/>
    </source>
</evidence>
<dbReference type="AlphaFoldDB" id="A0A0R3SZN9"/>
<feature type="region of interest" description="Disordered" evidence="1">
    <location>
        <begin position="18"/>
        <end position="39"/>
    </location>
</feature>
<protein>
    <submittedName>
        <fullName evidence="2 4">Uncharacterized protein</fullName>
    </submittedName>
</protein>
<dbReference type="Proteomes" id="UP000274504">
    <property type="component" value="Unassembled WGS sequence"/>
</dbReference>
<name>A0A0R3SZN9_HYMDI</name>
<sequence length="77" mass="8733">MSVKLGSSKFPIEFLERTPRAQQNWRGNGSSRESGKKTETAYICSNPEDGPLEDYILHFGGRTYEEVITPKLKKKAK</sequence>
<gene>
    <name evidence="2" type="ORF">HDID_LOCUS11232</name>
</gene>
<feature type="compositionally biased region" description="Polar residues" evidence="1">
    <location>
        <begin position="20"/>
        <end position="32"/>
    </location>
</feature>
<reference evidence="2 3" key="2">
    <citation type="submission" date="2018-11" db="EMBL/GenBank/DDBJ databases">
        <authorList>
            <consortium name="Pathogen Informatics"/>
        </authorList>
    </citation>
    <scope>NUCLEOTIDE SEQUENCE [LARGE SCALE GENOMIC DNA]</scope>
</reference>
<dbReference type="EMBL" id="UYSG01013068">
    <property type="protein sequence ID" value="VDL65168.1"/>
    <property type="molecule type" value="Genomic_DNA"/>
</dbReference>